<organism evidence="2">
    <name type="scientific">Mucochytrium quahogii</name>
    <dbReference type="NCBI Taxonomy" id="96639"/>
    <lineage>
        <taxon>Eukaryota</taxon>
        <taxon>Sar</taxon>
        <taxon>Stramenopiles</taxon>
        <taxon>Bigyra</taxon>
        <taxon>Labyrinthulomycetes</taxon>
        <taxon>Thraustochytrida</taxon>
        <taxon>Thraustochytriidae</taxon>
        <taxon>Mucochytrium</taxon>
    </lineage>
</organism>
<protein>
    <submittedName>
        <fullName evidence="2">Uncharacterized protein</fullName>
    </submittedName>
</protein>
<sequence length="367" mass="42287">MRVRRAQEDGSRVVVSRRVTIYKRTVTIGSRYWKEFFLAWLVFVGILWLFMPDMGKRDKEVAPVTKMVMTKKYSEFERLAVVTCDNICASNIPSLSWVPVPFLTVKSSVRKVNESLGWVRFLVENYDNLPKYVVFLHGHRQAWHTPPNYHQMLVVLQPKTYILLSAYHPSMWFTSIDDFEPKQGPILERLSDSLFELPFPQVFDETGLKWHQCCGEMVVSRESILRNPVSFYKSLIAKIESTEHGDDRVAWAYIMERAWGLLFGKFDGTPEFQTCYYGEVDLPVSKGVGDCAALCKGYKYVSFGGDESCKCGNSDLEILKSKHNNSATYSCKPCSLYVNEGMLCGHFESFALYKFVSLRRKRNPLLN</sequence>
<dbReference type="PANTHER" id="PTHR37490:SF2">
    <property type="match status" value="1"/>
</dbReference>
<keyword evidence="1" id="KW-0812">Transmembrane</keyword>
<dbReference type="EMBL" id="HBHK01005330">
    <property type="protein sequence ID" value="CAD9670340.1"/>
    <property type="molecule type" value="Transcribed_RNA"/>
</dbReference>
<reference evidence="2" key="1">
    <citation type="submission" date="2021-01" db="EMBL/GenBank/DDBJ databases">
        <authorList>
            <person name="Corre E."/>
            <person name="Pelletier E."/>
            <person name="Niang G."/>
            <person name="Scheremetjew M."/>
            <person name="Finn R."/>
            <person name="Kale V."/>
            <person name="Holt S."/>
            <person name="Cochrane G."/>
            <person name="Meng A."/>
            <person name="Brown T."/>
            <person name="Cohen L."/>
        </authorList>
    </citation>
    <scope>NUCLEOTIDE SEQUENCE</scope>
    <source>
        <strain evidence="2">NY070348D</strain>
    </source>
</reference>
<keyword evidence="1" id="KW-0472">Membrane</keyword>
<evidence type="ECO:0000313" key="2">
    <source>
        <dbReference type="EMBL" id="CAD9670340.1"/>
    </source>
</evidence>
<name>A0A7S2RGE5_9STRA</name>
<dbReference type="PANTHER" id="PTHR37490">
    <property type="entry name" value="EXPRESSED PROTEIN"/>
    <property type="match status" value="1"/>
</dbReference>
<dbReference type="InterPro" id="IPR021838">
    <property type="entry name" value="DUF3431"/>
</dbReference>
<dbReference type="Pfam" id="PF11913">
    <property type="entry name" value="DUF3431"/>
    <property type="match status" value="1"/>
</dbReference>
<accession>A0A7S2RGE5</accession>
<dbReference type="AlphaFoldDB" id="A0A7S2RGE5"/>
<keyword evidence="1" id="KW-1133">Transmembrane helix</keyword>
<proteinExistence type="predicted"/>
<evidence type="ECO:0000256" key="1">
    <source>
        <dbReference type="SAM" id="Phobius"/>
    </source>
</evidence>
<feature type="transmembrane region" description="Helical" evidence="1">
    <location>
        <begin position="32"/>
        <end position="51"/>
    </location>
</feature>
<gene>
    <name evidence="2" type="ORF">QSP1433_LOCUS3139</name>
</gene>